<feature type="region of interest" description="Disordered" evidence="7">
    <location>
        <begin position="1"/>
        <end position="25"/>
    </location>
</feature>
<dbReference type="PROSITE" id="PS00418">
    <property type="entry name" value="POTEX_CARLAVIRUS_COAT"/>
    <property type="match status" value="1"/>
</dbReference>
<dbReference type="InterPro" id="IPR000052">
    <property type="entry name" value="Pltvir_coat"/>
</dbReference>
<evidence type="ECO:0000256" key="3">
    <source>
        <dbReference type="ARBA" id="ARBA00022497"/>
    </source>
</evidence>
<dbReference type="Pfam" id="PF00286">
    <property type="entry name" value="Flexi_CP"/>
    <property type="match status" value="1"/>
</dbReference>
<reference evidence="9" key="1">
    <citation type="submission" date="2017-05" db="EMBL/GenBank/DDBJ databases">
        <authorList>
            <person name="Song R."/>
            <person name="Chenine A.L."/>
            <person name="Ruprecht R.M."/>
        </authorList>
    </citation>
    <scope>NUCLEOTIDE SEQUENCE</scope>
    <source>
        <strain evidence="9">16-1</strain>
    </source>
</reference>
<evidence type="ECO:0000313" key="9">
    <source>
        <dbReference type="EMBL" id="ATG34115.1"/>
    </source>
</evidence>
<evidence type="ECO:0000256" key="4">
    <source>
        <dbReference type="ARBA" id="ARBA00022561"/>
    </source>
</evidence>
<organism evidence="9">
    <name type="scientific">Potato aucuba mosaic virus</name>
    <name type="common">PAMV</name>
    <dbReference type="NCBI Taxonomy" id="12182"/>
    <lineage>
        <taxon>Viruses</taxon>
        <taxon>Riboviria</taxon>
        <taxon>Orthornavirae</taxon>
        <taxon>Kitrinoviricota</taxon>
        <taxon>Alsuviricetes</taxon>
        <taxon>Tymovirales</taxon>
        <taxon>Alphaflexiviridae</taxon>
        <taxon>Potexvirus</taxon>
        <taxon>Potexvirus marmoraucuba</taxon>
    </lineage>
</organism>
<name>A0A291FJ67_PAMV</name>
<dbReference type="GO" id="GO:1990904">
    <property type="term" value="C:ribonucleoprotein complex"/>
    <property type="evidence" value="ECO:0007669"/>
    <property type="project" value="UniProtKB-KW"/>
</dbReference>
<keyword evidence="3" id="KW-1139">Helical capsid protein</keyword>
<dbReference type="EMBL" id="MF133523">
    <property type="protein sequence ID" value="ATG34115.1"/>
    <property type="molecule type" value="Genomic_RNA"/>
</dbReference>
<evidence type="ECO:0000259" key="8">
    <source>
        <dbReference type="PROSITE" id="PS00418"/>
    </source>
</evidence>
<evidence type="ECO:0000256" key="5">
    <source>
        <dbReference type="ARBA" id="ARBA00022844"/>
    </source>
</evidence>
<keyword evidence="4 9" id="KW-0167">Capsid protein</keyword>
<dbReference type="PRINTS" id="PR00232">
    <property type="entry name" value="POTXCARLCOAT"/>
</dbReference>
<dbReference type="GO" id="GO:0019029">
    <property type="term" value="C:helical viral capsid"/>
    <property type="evidence" value="ECO:0007669"/>
    <property type="project" value="UniProtKB-KW"/>
</dbReference>
<keyword evidence="6" id="KW-0687">Ribonucleoprotein</keyword>
<evidence type="ECO:0000256" key="6">
    <source>
        <dbReference type="ARBA" id="ARBA00023274"/>
    </source>
</evidence>
<feature type="domain" description="Potexviruses and carlaviruses coat protein" evidence="8">
    <location>
        <begin position="172"/>
        <end position="187"/>
    </location>
</feature>
<evidence type="ECO:0000256" key="1">
    <source>
        <dbReference type="ARBA" id="ARBA00004032"/>
    </source>
</evidence>
<organismHost>
    <name type="scientific">Solanum tuberosum</name>
    <name type="common">Potato</name>
    <dbReference type="NCBI Taxonomy" id="4113"/>
</organismHost>
<sequence>MVDSKKTEIPQVIDAGKKTESSKTPHAGRVQFLSAPKQFSASDVRSSPSLTDLDEIAYEVRTTSIASPAEIEAVCQLWIMNTEIPADKVALIAIDMARAYADVGASRKAVLLDAPALAPTVARSRLAQLMAGAGISPRQFCSYYAKIVWNLMLHKNEPPANWAKIGFKEDYKFAAFDFFDAVDSPAALEPSQWVRHPTDKERAAHGVVKWASLSRERLQEGTSITTVAELNKGHLGGYNNLPALMAPPS</sequence>
<evidence type="ECO:0000256" key="2">
    <source>
        <dbReference type="ARBA" id="ARBA00004328"/>
    </source>
</evidence>
<comment type="subcellular location">
    <subcellularLocation>
        <location evidence="2">Virion</location>
    </subcellularLocation>
</comment>
<dbReference type="GO" id="GO:0005198">
    <property type="term" value="F:structural molecule activity"/>
    <property type="evidence" value="ECO:0007669"/>
    <property type="project" value="InterPro"/>
</dbReference>
<accession>A0A291FJ67</accession>
<evidence type="ECO:0000256" key="7">
    <source>
        <dbReference type="SAM" id="MobiDB-lite"/>
    </source>
</evidence>
<comment type="function">
    <text evidence="1">Required for genome encapsidation. Forms ribonucleoprotein complexes along with TGB1 helicase and viral RNA.</text>
</comment>
<proteinExistence type="predicted"/>
<keyword evidence="5" id="KW-0946">Virion</keyword>
<protein>
    <submittedName>
        <fullName evidence="9">Coat protein</fullName>
    </submittedName>
</protein>